<evidence type="ECO:0000256" key="4">
    <source>
        <dbReference type="ARBA" id="ARBA00004123"/>
    </source>
</evidence>
<comment type="catalytic activity">
    <reaction evidence="13">
        <text>O-phospho-L-seryl-[protein] + H2O = L-seryl-[protein] + phosphate</text>
        <dbReference type="Rhea" id="RHEA:20629"/>
        <dbReference type="Rhea" id="RHEA-COMP:9863"/>
        <dbReference type="Rhea" id="RHEA-COMP:11604"/>
        <dbReference type="ChEBI" id="CHEBI:15377"/>
        <dbReference type="ChEBI" id="CHEBI:29999"/>
        <dbReference type="ChEBI" id="CHEBI:43474"/>
        <dbReference type="ChEBI" id="CHEBI:83421"/>
        <dbReference type="EC" id="3.1.3.16"/>
    </reaction>
</comment>
<dbReference type="InterPro" id="IPR023214">
    <property type="entry name" value="HAD_sf"/>
</dbReference>
<feature type="domain" description="DRBM" evidence="17">
    <location>
        <begin position="728"/>
        <end position="794"/>
    </location>
</feature>
<dbReference type="GO" id="GO:0005634">
    <property type="term" value="C:nucleus"/>
    <property type="evidence" value="ECO:0007669"/>
    <property type="project" value="UniProtKB-SubCell"/>
</dbReference>
<dbReference type="InterPro" id="IPR036412">
    <property type="entry name" value="HAD-like_sf"/>
</dbReference>
<evidence type="ECO:0000256" key="14">
    <source>
        <dbReference type="ARBA" id="ARBA00048336"/>
    </source>
</evidence>
<keyword evidence="20" id="KW-1185">Reference proteome</keyword>
<dbReference type="InterPro" id="IPR004274">
    <property type="entry name" value="FCP1_dom"/>
</dbReference>
<evidence type="ECO:0000259" key="17">
    <source>
        <dbReference type="PROSITE" id="PS50137"/>
    </source>
</evidence>
<sequence length="1139" mass="127162">MLKSVIYHGNSLLGEVDIYPQNPNITSAWTREIRISHFSPPSERCPPLAVLYTIASAGPCVRIESRCLQPDASPLFLSHATCLREKKTAVVSLGEEELHLVAMPSRRNFEKYLCFWGFNSVPGLYNSCLGMLNLRCLGIVFDLDETLIVANTMRSFEDRIESLQRKLNTETDQQRVSGMLAEVKRYLEDQCILKQYAENDQVVDNGKVFKVQSEIVPPLSDGHQPIIRPIIRLQEKNIILTRVNPAIRDTSVLVRLRPAWDDLRSYLIAKGRKRFEVYVCTMAERDYALEMWRLLDPEFNLINSKQLLDRIVCVKSGSRKSLFNVFHDGICHPKMALVIDDRLKVWDDKDQPRVHVVPAFAPYYAPQAEANGAVPVLCVARNVACNVRGGFFKEFDEGLLPRISDVFYEDELVDFPSAPDVGNYLISEVSAVGPGHLLMLFYEHPIIVTLLDSIQDDTSAPNGNKDPLSFEGITDMEVEKRMKEANFKIQAPPSILSNLDPRALSSLQQALASSSIMVAQGTNQVISSLHNNQYAHTIASVKPLVQPSPPEASLQGSPAREEGEVPESELDPNTRRRLLILQHGQDTRDHIPKDSALPAKLPMQVSVNPPIASHGSWFPLEEEMSPRKLNRTPKEFPFESESVCFEKNRSHRSFFHRMDNSIRPERTVHENQRLSKEVQFGDDKLRLNRAGSNYRPLPDDDIPIGRLPSSNKNAQFEPARITSQYSDSPAGVLLDIATKCGNKVEFRTALTDTTELQFSIEVWFVGEKIGEGIGRTRKDAQHQAAENSLRNLADKYLSNISLDPGPIHGEVSHIKENGSVNNKNSFHYPASQGDDQLPSTSEQARFQEQRVDKSKTSTATITALKELCILEGFTMTFQAPPAASIDSVPKGEVIAQVEIAGQQLGKGSGVTWEEAKLQAAQEALGNLQATLGQFSQKQSSPRLGHTVSSKRLKRDLSQTLQRVPSARYSKDDAPNSNRSQGRLIKMQKISCKKHPRICKKWGPAEVPIETPPSLQIPVEPAAELLGPEFVSLRLKFTFSMEGAVYISKLSVLQCLPSSLCLSLACFSGLLVQFVACRTLFQAKVRGFLIEHDSSGGQAFVSLEASMDVFYRNKGCEVKTTTMHLFIVSLEFCVVRCVCS</sequence>
<feature type="domain" description="FCP1 homology" evidence="18">
    <location>
        <begin position="132"/>
        <end position="383"/>
    </location>
</feature>
<keyword evidence="8" id="KW-0378">Hydrolase</keyword>
<evidence type="ECO:0000256" key="5">
    <source>
        <dbReference type="ARBA" id="ARBA00013081"/>
    </source>
</evidence>
<dbReference type="Gene3D" id="3.30.160.20">
    <property type="match status" value="2"/>
</dbReference>
<evidence type="ECO:0000256" key="9">
    <source>
        <dbReference type="ARBA" id="ARBA00022884"/>
    </source>
</evidence>
<proteinExistence type="predicted"/>
<dbReference type="GO" id="GO:0009755">
    <property type="term" value="P:hormone-mediated signaling pathway"/>
    <property type="evidence" value="ECO:0007669"/>
    <property type="project" value="UniProtKB-ARBA"/>
</dbReference>
<keyword evidence="6" id="KW-0217">Developmental protein</keyword>
<dbReference type="SMART" id="SM00358">
    <property type="entry name" value="DSRM"/>
    <property type="match status" value="2"/>
</dbReference>
<dbReference type="GO" id="GO:0003723">
    <property type="term" value="F:RNA binding"/>
    <property type="evidence" value="ECO:0007669"/>
    <property type="project" value="UniProtKB-UniRule"/>
</dbReference>
<evidence type="ECO:0000256" key="11">
    <source>
        <dbReference type="ARBA" id="ARBA00023163"/>
    </source>
</evidence>
<evidence type="ECO:0000313" key="20">
    <source>
        <dbReference type="Proteomes" id="UP000652761"/>
    </source>
</evidence>
<comment type="cofactor">
    <cofactor evidence="1">
        <name>Mn(2+)</name>
        <dbReference type="ChEBI" id="CHEBI:29035"/>
    </cofactor>
</comment>
<keyword evidence="11" id="KW-0804">Transcription</keyword>
<evidence type="ECO:0000256" key="8">
    <source>
        <dbReference type="ARBA" id="ARBA00022801"/>
    </source>
</evidence>
<evidence type="ECO:0000256" key="6">
    <source>
        <dbReference type="ARBA" id="ARBA00022473"/>
    </source>
</evidence>
<accession>A0A843UAA1</accession>
<dbReference type="PROSITE" id="PS50969">
    <property type="entry name" value="FCP1"/>
    <property type="match status" value="1"/>
</dbReference>
<feature type="domain" description="DRBM" evidence="17">
    <location>
        <begin position="859"/>
        <end position="929"/>
    </location>
</feature>
<dbReference type="Pfam" id="PF00035">
    <property type="entry name" value="dsrm"/>
    <property type="match status" value="1"/>
</dbReference>
<evidence type="ECO:0000313" key="19">
    <source>
        <dbReference type="EMBL" id="MQL78253.1"/>
    </source>
</evidence>
<dbReference type="Pfam" id="PF03031">
    <property type="entry name" value="NIF"/>
    <property type="match status" value="1"/>
</dbReference>
<dbReference type="Gene3D" id="3.40.50.1000">
    <property type="entry name" value="HAD superfamily/HAD-like"/>
    <property type="match status" value="1"/>
</dbReference>
<dbReference type="InterPro" id="IPR039189">
    <property type="entry name" value="Fcp1"/>
</dbReference>
<dbReference type="PANTHER" id="PTHR23081">
    <property type="entry name" value="RNA POLYMERASE II CTD PHOSPHATASE"/>
    <property type="match status" value="1"/>
</dbReference>
<evidence type="ECO:0000256" key="12">
    <source>
        <dbReference type="ARBA" id="ARBA00023242"/>
    </source>
</evidence>
<evidence type="ECO:0000256" key="1">
    <source>
        <dbReference type="ARBA" id="ARBA00001936"/>
    </source>
</evidence>
<dbReference type="EMBL" id="NMUH01000389">
    <property type="protein sequence ID" value="MQL78253.1"/>
    <property type="molecule type" value="Genomic_DNA"/>
</dbReference>
<keyword evidence="9 15" id="KW-0694">RNA-binding</keyword>
<comment type="catalytic activity">
    <reaction evidence="14">
        <text>O-phospho-L-threonyl-[protein] + H2O = L-threonyl-[protein] + phosphate</text>
        <dbReference type="Rhea" id="RHEA:47004"/>
        <dbReference type="Rhea" id="RHEA-COMP:11060"/>
        <dbReference type="Rhea" id="RHEA-COMP:11605"/>
        <dbReference type="ChEBI" id="CHEBI:15377"/>
        <dbReference type="ChEBI" id="CHEBI:30013"/>
        <dbReference type="ChEBI" id="CHEBI:43474"/>
        <dbReference type="ChEBI" id="CHEBI:61977"/>
        <dbReference type="EC" id="3.1.3.16"/>
    </reaction>
</comment>
<feature type="region of interest" description="Disordered" evidence="16">
    <location>
        <begin position="816"/>
        <end position="841"/>
    </location>
</feature>
<dbReference type="AlphaFoldDB" id="A0A843UAA1"/>
<dbReference type="FunFam" id="3.40.50.1000:FF:000035">
    <property type="entry name" value="RNA polymerase II C-terminal domain phosphatase-like 1"/>
    <property type="match status" value="1"/>
</dbReference>
<organism evidence="19 20">
    <name type="scientific">Colocasia esculenta</name>
    <name type="common">Wild taro</name>
    <name type="synonym">Arum esculentum</name>
    <dbReference type="NCBI Taxonomy" id="4460"/>
    <lineage>
        <taxon>Eukaryota</taxon>
        <taxon>Viridiplantae</taxon>
        <taxon>Streptophyta</taxon>
        <taxon>Embryophyta</taxon>
        <taxon>Tracheophyta</taxon>
        <taxon>Spermatophyta</taxon>
        <taxon>Magnoliopsida</taxon>
        <taxon>Liliopsida</taxon>
        <taxon>Araceae</taxon>
        <taxon>Aroideae</taxon>
        <taxon>Colocasieae</taxon>
        <taxon>Colocasia</taxon>
    </lineage>
</organism>
<evidence type="ECO:0000256" key="10">
    <source>
        <dbReference type="ARBA" id="ARBA00023015"/>
    </source>
</evidence>
<protein>
    <recommendedName>
        <fullName evidence="5">protein-serine/threonine phosphatase</fullName>
        <ecNumber evidence="5">3.1.3.16</ecNumber>
    </recommendedName>
</protein>
<evidence type="ECO:0000259" key="18">
    <source>
        <dbReference type="PROSITE" id="PS50969"/>
    </source>
</evidence>
<comment type="cofactor">
    <cofactor evidence="3">
        <name>Mg(2+)</name>
        <dbReference type="ChEBI" id="CHEBI:18420"/>
    </cofactor>
</comment>
<feature type="region of interest" description="Disordered" evidence="16">
    <location>
        <begin position="542"/>
        <end position="572"/>
    </location>
</feature>
<dbReference type="EC" id="3.1.3.16" evidence="5"/>
<keyword evidence="12" id="KW-0539">Nucleus</keyword>
<gene>
    <name evidence="19" type="ORF">Taro_010664</name>
</gene>
<comment type="subcellular location">
    <subcellularLocation>
        <location evidence="4">Nucleus</location>
    </subcellularLocation>
</comment>
<dbReference type="FunFam" id="3.30.160.20:FF:000035">
    <property type="entry name" value="RNA polymerase II C-terminal domain phosphatase-like 2"/>
    <property type="match status" value="1"/>
</dbReference>
<evidence type="ECO:0000256" key="16">
    <source>
        <dbReference type="SAM" id="MobiDB-lite"/>
    </source>
</evidence>
<dbReference type="GO" id="GO:0045892">
    <property type="term" value="P:negative regulation of DNA-templated transcription"/>
    <property type="evidence" value="ECO:0007669"/>
    <property type="project" value="UniProtKB-ARBA"/>
</dbReference>
<dbReference type="OrthoDB" id="10249888at2759"/>
<dbReference type="Proteomes" id="UP000652761">
    <property type="component" value="Unassembled WGS sequence"/>
</dbReference>
<dbReference type="PANTHER" id="PTHR23081:SF0">
    <property type="entry name" value="RNA POLYMERASE II C-TERMINAL DOMAIN PHOSPHATASE-LIKE 1"/>
    <property type="match status" value="1"/>
</dbReference>
<name>A0A843UAA1_COLES</name>
<evidence type="ECO:0000256" key="13">
    <source>
        <dbReference type="ARBA" id="ARBA00047761"/>
    </source>
</evidence>
<keyword evidence="7" id="KW-0479">Metal-binding</keyword>
<evidence type="ECO:0000256" key="2">
    <source>
        <dbReference type="ARBA" id="ARBA00001941"/>
    </source>
</evidence>
<dbReference type="InterPro" id="IPR014720">
    <property type="entry name" value="dsRBD_dom"/>
</dbReference>
<feature type="region of interest" description="Disordered" evidence="16">
    <location>
        <begin position="934"/>
        <end position="979"/>
    </location>
</feature>
<dbReference type="PROSITE" id="PS50137">
    <property type="entry name" value="DS_RBD"/>
    <property type="match status" value="2"/>
</dbReference>
<reference evidence="19" key="1">
    <citation type="submission" date="2017-07" db="EMBL/GenBank/DDBJ databases">
        <title>Taro Niue Genome Assembly and Annotation.</title>
        <authorList>
            <person name="Atibalentja N."/>
            <person name="Keating K."/>
            <person name="Fields C.J."/>
        </authorList>
    </citation>
    <scope>NUCLEOTIDE SEQUENCE</scope>
    <source>
        <strain evidence="19">Niue_2</strain>
        <tissue evidence="19">Leaf</tissue>
    </source>
</reference>
<dbReference type="GO" id="GO:0008420">
    <property type="term" value="F:RNA polymerase II CTD heptapeptide repeat phosphatase activity"/>
    <property type="evidence" value="ECO:0007669"/>
    <property type="project" value="InterPro"/>
</dbReference>
<dbReference type="SUPFAM" id="SSF54768">
    <property type="entry name" value="dsRNA-binding domain-like"/>
    <property type="match status" value="2"/>
</dbReference>
<comment type="cofactor">
    <cofactor evidence="2">
        <name>Co(2+)</name>
        <dbReference type="ChEBI" id="CHEBI:48828"/>
    </cofactor>
</comment>
<comment type="caution">
    <text evidence="19">The sequence shown here is derived from an EMBL/GenBank/DDBJ whole genome shotgun (WGS) entry which is preliminary data.</text>
</comment>
<evidence type="ECO:0000256" key="3">
    <source>
        <dbReference type="ARBA" id="ARBA00001946"/>
    </source>
</evidence>
<feature type="compositionally biased region" description="Polar residues" evidence="16">
    <location>
        <begin position="934"/>
        <end position="947"/>
    </location>
</feature>
<evidence type="ECO:0000256" key="15">
    <source>
        <dbReference type="PROSITE-ProRule" id="PRU00266"/>
    </source>
</evidence>
<dbReference type="GO" id="GO:0046872">
    <property type="term" value="F:metal ion binding"/>
    <property type="evidence" value="ECO:0007669"/>
    <property type="project" value="UniProtKB-KW"/>
</dbReference>
<dbReference type="SUPFAM" id="SSF56784">
    <property type="entry name" value="HAD-like"/>
    <property type="match status" value="1"/>
</dbReference>
<evidence type="ECO:0000256" key="7">
    <source>
        <dbReference type="ARBA" id="ARBA00022723"/>
    </source>
</evidence>
<dbReference type="SMART" id="SM00577">
    <property type="entry name" value="CPDc"/>
    <property type="match status" value="1"/>
</dbReference>
<keyword evidence="10" id="KW-0805">Transcription regulation</keyword>